<organism evidence="1 2">
    <name type="scientific">Paenibacillus vulneris</name>
    <dbReference type="NCBI Taxonomy" id="1133364"/>
    <lineage>
        <taxon>Bacteria</taxon>
        <taxon>Bacillati</taxon>
        <taxon>Bacillota</taxon>
        <taxon>Bacilli</taxon>
        <taxon>Bacillales</taxon>
        <taxon>Paenibacillaceae</taxon>
        <taxon>Paenibacillus</taxon>
    </lineage>
</organism>
<protein>
    <submittedName>
        <fullName evidence="1">Uncharacterized protein</fullName>
    </submittedName>
</protein>
<evidence type="ECO:0000313" key="2">
    <source>
        <dbReference type="Proteomes" id="UP001597180"/>
    </source>
</evidence>
<proteinExistence type="predicted"/>
<name>A0ABW3UP17_9BACL</name>
<evidence type="ECO:0000313" key="1">
    <source>
        <dbReference type="EMBL" id="MFD1222069.1"/>
    </source>
</evidence>
<comment type="caution">
    <text evidence="1">The sequence shown here is derived from an EMBL/GenBank/DDBJ whole genome shotgun (WGS) entry which is preliminary data.</text>
</comment>
<dbReference type="Proteomes" id="UP001597180">
    <property type="component" value="Unassembled WGS sequence"/>
</dbReference>
<dbReference type="EMBL" id="JBHTLU010000021">
    <property type="protein sequence ID" value="MFD1222069.1"/>
    <property type="molecule type" value="Genomic_DNA"/>
</dbReference>
<gene>
    <name evidence="1" type="ORF">ACFQ4B_18265</name>
</gene>
<keyword evidence="2" id="KW-1185">Reference proteome</keyword>
<dbReference type="RefSeq" id="WP_345592399.1">
    <property type="nucleotide sequence ID" value="NZ_BAABJG010000031.1"/>
</dbReference>
<sequence length="298" mass="35124">MQDQYREEYKNYLLSLFSEAWKSSPLDFIYSILRVTGLHHGHWDPYVELDRAFKDYNQILHFANKQEGISSLRVALLMYCQAIEMTAVHELLANLLRCRNSKPFIIKPFHDMQRPNKRTPFSYIPPSANSKIKRLKNLAEGCGDFEFEIVIDSFFDDQIRNSFVHSDYCITEDEYRWTEGGPANSKRLDEVSEKITRCFAFYEALIQTWKSWIYHFKKHPTYIKLPQYEVFELLTNEQGLYGFAVHFSNGTRAFFERHEERVDSVNLYIENDGSINFFVGDLSLLAPCWKVNGEPWDG</sequence>
<accession>A0ABW3UP17</accession>
<reference evidence="2" key="1">
    <citation type="journal article" date="2019" name="Int. J. Syst. Evol. Microbiol.">
        <title>The Global Catalogue of Microorganisms (GCM) 10K type strain sequencing project: providing services to taxonomists for standard genome sequencing and annotation.</title>
        <authorList>
            <consortium name="The Broad Institute Genomics Platform"/>
            <consortium name="The Broad Institute Genome Sequencing Center for Infectious Disease"/>
            <person name="Wu L."/>
            <person name="Ma J."/>
        </authorList>
    </citation>
    <scope>NUCLEOTIDE SEQUENCE [LARGE SCALE GENOMIC DNA]</scope>
    <source>
        <strain evidence="2">CCUG 53270</strain>
    </source>
</reference>